<evidence type="ECO:0000313" key="4">
    <source>
        <dbReference type="Proteomes" id="UP000799538"/>
    </source>
</evidence>
<feature type="compositionally biased region" description="Polar residues" evidence="1">
    <location>
        <begin position="54"/>
        <end position="63"/>
    </location>
</feature>
<sequence length="109" mass="11827">MSKCLLVLFVSVSSLIHAHFVPADSASPPLQGSAILPWPHDPYRRPVPADSPANRGTPSSSKAFDSRCHRLRPAEATTRAPRGTASYYHLRSTTSSCLRLSSAQRQAQS</sequence>
<feature type="chain" id="PRO_5025583176" description="Secreted protein" evidence="2">
    <location>
        <begin position="19"/>
        <end position="109"/>
    </location>
</feature>
<gene>
    <name evidence="3" type="ORF">BDZ85DRAFT_36677</name>
</gene>
<reference evidence="4" key="1">
    <citation type="journal article" date="2020" name="Stud. Mycol.">
        <title>101 Dothideomycetes genomes: A test case for predicting lifestyles and emergence of pathogens.</title>
        <authorList>
            <person name="Haridas S."/>
            <person name="Albert R."/>
            <person name="Binder M."/>
            <person name="Bloem J."/>
            <person name="LaButti K."/>
            <person name="Salamov A."/>
            <person name="Andreopoulos B."/>
            <person name="Baker S."/>
            <person name="Barry K."/>
            <person name="Bills G."/>
            <person name="Bluhm B."/>
            <person name="Cannon C."/>
            <person name="Castanera R."/>
            <person name="Culley D."/>
            <person name="Daum C."/>
            <person name="Ezra D."/>
            <person name="Gonzalez J."/>
            <person name="Henrissat B."/>
            <person name="Kuo A."/>
            <person name="Liang C."/>
            <person name="Lipzen A."/>
            <person name="Lutzoni F."/>
            <person name="Magnuson J."/>
            <person name="Mondo S."/>
            <person name="Nolan M."/>
            <person name="Ohm R."/>
            <person name="Pangilinan J."/>
            <person name="Park H.-J."/>
            <person name="Ramirez L."/>
            <person name="Alfaro M."/>
            <person name="Sun H."/>
            <person name="Tritt A."/>
            <person name="Yoshinaga Y."/>
            <person name="Zwiers L.-H."/>
            <person name="Turgeon B."/>
            <person name="Goodwin S."/>
            <person name="Spatafora J."/>
            <person name="Crous P."/>
            <person name="Grigoriev I."/>
        </authorList>
    </citation>
    <scope>NUCLEOTIDE SEQUENCE [LARGE SCALE GENOMIC DNA]</scope>
    <source>
        <strain evidence="4">CECT 20119</strain>
    </source>
</reference>
<organism evidence="3 4">
    <name type="scientific">Elsinoe ampelina</name>
    <dbReference type="NCBI Taxonomy" id="302913"/>
    <lineage>
        <taxon>Eukaryota</taxon>
        <taxon>Fungi</taxon>
        <taxon>Dikarya</taxon>
        <taxon>Ascomycota</taxon>
        <taxon>Pezizomycotina</taxon>
        <taxon>Dothideomycetes</taxon>
        <taxon>Dothideomycetidae</taxon>
        <taxon>Myriangiales</taxon>
        <taxon>Elsinoaceae</taxon>
        <taxon>Elsinoe</taxon>
    </lineage>
</organism>
<feature type="signal peptide" evidence="2">
    <location>
        <begin position="1"/>
        <end position="18"/>
    </location>
</feature>
<feature type="region of interest" description="Disordered" evidence="1">
    <location>
        <begin position="23"/>
        <end position="85"/>
    </location>
</feature>
<protein>
    <recommendedName>
        <fullName evidence="5">Secreted protein</fullName>
    </recommendedName>
</protein>
<accession>A0A6A6G2P9</accession>
<dbReference type="Proteomes" id="UP000799538">
    <property type="component" value="Unassembled WGS sequence"/>
</dbReference>
<keyword evidence="4" id="KW-1185">Reference proteome</keyword>
<evidence type="ECO:0000256" key="2">
    <source>
        <dbReference type="SAM" id="SignalP"/>
    </source>
</evidence>
<evidence type="ECO:0000256" key="1">
    <source>
        <dbReference type="SAM" id="MobiDB-lite"/>
    </source>
</evidence>
<name>A0A6A6G2P9_9PEZI</name>
<evidence type="ECO:0000313" key="3">
    <source>
        <dbReference type="EMBL" id="KAF2219924.1"/>
    </source>
</evidence>
<keyword evidence="2" id="KW-0732">Signal</keyword>
<dbReference type="AlphaFoldDB" id="A0A6A6G2P9"/>
<proteinExistence type="predicted"/>
<evidence type="ECO:0008006" key="5">
    <source>
        <dbReference type="Google" id="ProtNLM"/>
    </source>
</evidence>
<dbReference type="EMBL" id="ML992514">
    <property type="protein sequence ID" value="KAF2219924.1"/>
    <property type="molecule type" value="Genomic_DNA"/>
</dbReference>